<dbReference type="EMBL" id="PIDP01000556">
    <property type="protein sequence ID" value="PLM93884.1"/>
    <property type="molecule type" value="Genomic_DNA"/>
</dbReference>
<protein>
    <submittedName>
        <fullName evidence="1">Uncharacterized protein</fullName>
    </submittedName>
</protein>
<sequence>MNNIKIITLFHTNKKIPFMTCIVKDVEENEQGIKLTLESGDNIHVKDYGYFFLSESANEFDQERMINTYRRLISEPSQVSEETIESLVPKISNNMKTNFPASGVSALEDD</sequence>
<proteinExistence type="predicted"/>
<dbReference type="AlphaFoldDB" id="A0A2N4Z0A4"/>
<evidence type="ECO:0000313" key="1">
    <source>
        <dbReference type="EMBL" id="PLM93884.1"/>
    </source>
</evidence>
<accession>A0A2N4Z0A4</accession>
<dbReference type="Proteomes" id="UP000234412">
    <property type="component" value="Unassembled WGS sequence"/>
</dbReference>
<comment type="caution">
    <text evidence="1">The sequence shown here is derived from an EMBL/GenBank/DDBJ whole genome shotgun (WGS) entry which is preliminary data.</text>
</comment>
<evidence type="ECO:0000313" key="2">
    <source>
        <dbReference type="Proteomes" id="UP000234412"/>
    </source>
</evidence>
<organism evidence="1 2">
    <name type="scientific">Klebsiella variicola</name>
    <dbReference type="NCBI Taxonomy" id="244366"/>
    <lineage>
        <taxon>Bacteria</taxon>
        <taxon>Pseudomonadati</taxon>
        <taxon>Pseudomonadota</taxon>
        <taxon>Gammaproteobacteria</taxon>
        <taxon>Enterobacterales</taxon>
        <taxon>Enterobacteriaceae</taxon>
        <taxon>Klebsiella/Raoultella group</taxon>
        <taxon>Klebsiella</taxon>
        <taxon>Klebsiella pneumoniae complex</taxon>
    </lineage>
</organism>
<gene>
    <name evidence="1" type="ORF">CWN47_16350</name>
</gene>
<reference evidence="1 2" key="2">
    <citation type="submission" date="2018-01" db="EMBL/GenBank/DDBJ databases">
        <title>Genomic study of Klebsiella pneumoniae.</title>
        <authorList>
            <person name="Yang Y."/>
            <person name="Bicalho R."/>
        </authorList>
    </citation>
    <scope>NUCLEOTIDE SEQUENCE [LARGE SCALE GENOMIC DNA]</scope>
    <source>
        <strain evidence="1 2">A8</strain>
    </source>
</reference>
<reference evidence="1 2" key="1">
    <citation type="submission" date="2017-11" db="EMBL/GenBank/DDBJ databases">
        <authorList>
            <person name="Han C.G."/>
        </authorList>
    </citation>
    <scope>NUCLEOTIDE SEQUENCE [LARGE SCALE GENOMIC DNA]</scope>
    <source>
        <strain evidence="1 2">A8</strain>
    </source>
</reference>
<name>A0A2N4Z0A4_KLEVA</name>